<accession>A0ABY4DZM6</accession>
<protein>
    <recommendedName>
        <fullName evidence="3">HTH merR-type domain-containing protein</fullName>
    </recommendedName>
</protein>
<organism evidence="1 2">
    <name type="scientific">Vitreoscilla massiliensis</name>
    <dbReference type="NCBI Taxonomy" id="1689272"/>
    <lineage>
        <taxon>Bacteria</taxon>
        <taxon>Pseudomonadati</taxon>
        <taxon>Pseudomonadota</taxon>
        <taxon>Betaproteobacteria</taxon>
        <taxon>Neisseriales</taxon>
        <taxon>Neisseriaceae</taxon>
        <taxon>Vitreoscilla</taxon>
    </lineage>
</organism>
<dbReference type="Proteomes" id="UP000832011">
    <property type="component" value="Chromosome"/>
</dbReference>
<evidence type="ECO:0000313" key="1">
    <source>
        <dbReference type="EMBL" id="UOO88580.1"/>
    </source>
</evidence>
<evidence type="ECO:0000313" key="2">
    <source>
        <dbReference type="Proteomes" id="UP000832011"/>
    </source>
</evidence>
<evidence type="ECO:0008006" key="3">
    <source>
        <dbReference type="Google" id="ProtNLM"/>
    </source>
</evidence>
<proteinExistence type="predicted"/>
<sequence>MTSKDNLIQIPAQRYFSTEDLCHIVGISRKQFEAWQRDHGLLGFGGEHYTRLDVVKIAQLKSTFAPYVDAFTHNFVDEAGEPALDAIAVQTQLTAMLAQIDKVLTISAMAEENTAAN</sequence>
<name>A0ABY4DZM6_9NEIS</name>
<reference evidence="1 2" key="1">
    <citation type="journal article" date="2022" name="Res Sq">
        <title>Evolution of multicellular longitudinally dividing oral cavity symbionts (Neisseriaceae).</title>
        <authorList>
            <person name="Nyongesa S."/>
            <person name="Weber P."/>
            <person name="Bernet E."/>
            <person name="Pullido F."/>
            <person name="Nieckarz M."/>
            <person name="Delaby M."/>
            <person name="Nieves C."/>
            <person name="Viehboeck T."/>
            <person name="Krause N."/>
            <person name="Rivera-Millot A."/>
            <person name="Nakamura A."/>
            <person name="Vischer N."/>
            <person name="VanNieuwenhze M."/>
            <person name="Brun Y."/>
            <person name="Cava F."/>
            <person name="Bulgheresi S."/>
            <person name="Veyrier F."/>
        </authorList>
    </citation>
    <scope>NUCLEOTIDE SEQUENCE [LARGE SCALE GENOMIC DNA]</scope>
    <source>
        <strain evidence="1 2">SN4</strain>
    </source>
</reference>
<gene>
    <name evidence="1" type="ORF">LVJ82_14075</name>
</gene>
<dbReference type="EMBL" id="CP091511">
    <property type="protein sequence ID" value="UOO88580.1"/>
    <property type="molecule type" value="Genomic_DNA"/>
</dbReference>
<dbReference type="RefSeq" id="WP_058357731.1">
    <property type="nucleotide sequence ID" value="NZ_CABKVG010000010.1"/>
</dbReference>
<keyword evidence="2" id="KW-1185">Reference proteome</keyword>